<name>A0ABD3RST8_9STRA</name>
<gene>
    <name evidence="1" type="ORF">ACHAXA_010780</name>
</gene>
<dbReference type="Proteomes" id="UP001530377">
    <property type="component" value="Unassembled WGS sequence"/>
</dbReference>
<organism evidence="1 2">
    <name type="scientific">Cyclostephanos tholiformis</name>
    <dbReference type="NCBI Taxonomy" id="382380"/>
    <lineage>
        <taxon>Eukaryota</taxon>
        <taxon>Sar</taxon>
        <taxon>Stramenopiles</taxon>
        <taxon>Ochrophyta</taxon>
        <taxon>Bacillariophyta</taxon>
        <taxon>Coscinodiscophyceae</taxon>
        <taxon>Thalassiosirophycidae</taxon>
        <taxon>Stephanodiscales</taxon>
        <taxon>Stephanodiscaceae</taxon>
        <taxon>Cyclostephanos</taxon>
    </lineage>
</organism>
<dbReference type="AlphaFoldDB" id="A0ABD3RST8"/>
<reference evidence="1 2" key="1">
    <citation type="submission" date="2024-10" db="EMBL/GenBank/DDBJ databases">
        <title>Updated reference genomes for cyclostephanoid diatoms.</title>
        <authorList>
            <person name="Roberts W.R."/>
            <person name="Alverson A.J."/>
        </authorList>
    </citation>
    <scope>NUCLEOTIDE SEQUENCE [LARGE SCALE GENOMIC DNA]</scope>
    <source>
        <strain evidence="1 2">AJA228-03</strain>
    </source>
</reference>
<sequence>MAQKAGGMAHAAIARLTVGCAQIIAVSATISRPLQRELSCMLGLQSSECPKMLQGEDNDAKLGRMMVGNERHVGRAVKIPDAIQNSILPMDVDGLTAGSLLTVAAFASKAILKSRGHKVLLVLTRNCDIKVHNALGALHHFRMRPEPQLLLDVLEANGIELVEAHCRVSRVEGVGGMRDRNGKRGLNILGGKNEGYLLVRHKDNVSGLHLDGLDAVIIIGRPGSLDEYTHIAGCIGRVGQ</sequence>
<keyword evidence="2" id="KW-1185">Reference proteome</keyword>
<protein>
    <submittedName>
        <fullName evidence="1">Uncharacterized protein</fullName>
    </submittedName>
</protein>
<accession>A0ABD3RST8</accession>
<comment type="caution">
    <text evidence="1">The sequence shown here is derived from an EMBL/GenBank/DDBJ whole genome shotgun (WGS) entry which is preliminary data.</text>
</comment>
<evidence type="ECO:0000313" key="1">
    <source>
        <dbReference type="EMBL" id="KAL3816009.1"/>
    </source>
</evidence>
<proteinExistence type="predicted"/>
<dbReference type="EMBL" id="JALLPB020000169">
    <property type="protein sequence ID" value="KAL3816009.1"/>
    <property type="molecule type" value="Genomic_DNA"/>
</dbReference>
<evidence type="ECO:0000313" key="2">
    <source>
        <dbReference type="Proteomes" id="UP001530377"/>
    </source>
</evidence>